<accession>A0A9D1NBP4</accession>
<evidence type="ECO:0000256" key="4">
    <source>
        <dbReference type="ARBA" id="ARBA00016296"/>
    </source>
</evidence>
<dbReference type="SUPFAM" id="SSF52540">
    <property type="entry name" value="P-loop containing nucleoside triphosphate hydrolases"/>
    <property type="match status" value="1"/>
</dbReference>
<dbReference type="Pfam" id="PF00625">
    <property type="entry name" value="Guanylate_kin"/>
    <property type="match status" value="1"/>
</dbReference>
<dbReference type="AlphaFoldDB" id="A0A9D1NBP4"/>
<protein>
    <recommendedName>
        <fullName evidence="4 11">Guanylate kinase</fullName>
        <ecNumber evidence="3 11">2.7.4.8</ecNumber>
    </recommendedName>
    <alternativeName>
        <fullName evidence="9 11">GMP kinase</fullName>
    </alternativeName>
</protein>
<dbReference type="InterPro" id="IPR027417">
    <property type="entry name" value="P-loop_NTPase"/>
</dbReference>
<dbReference type="PANTHER" id="PTHR23117:SF13">
    <property type="entry name" value="GUANYLATE KINASE"/>
    <property type="match status" value="1"/>
</dbReference>
<evidence type="ECO:0000256" key="7">
    <source>
        <dbReference type="ARBA" id="ARBA00022777"/>
    </source>
</evidence>
<dbReference type="GO" id="GO:0005524">
    <property type="term" value="F:ATP binding"/>
    <property type="evidence" value="ECO:0007669"/>
    <property type="project" value="UniProtKB-UniRule"/>
</dbReference>
<reference evidence="13" key="2">
    <citation type="journal article" date="2021" name="PeerJ">
        <title>Extensive microbial diversity within the chicken gut microbiome revealed by metagenomics and culture.</title>
        <authorList>
            <person name="Gilroy R."/>
            <person name="Ravi A."/>
            <person name="Getino M."/>
            <person name="Pursley I."/>
            <person name="Horton D.L."/>
            <person name="Alikhan N.F."/>
            <person name="Baker D."/>
            <person name="Gharbi K."/>
            <person name="Hall N."/>
            <person name="Watson M."/>
            <person name="Adriaenssens E.M."/>
            <person name="Foster-Nyarko E."/>
            <person name="Jarju S."/>
            <person name="Secka A."/>
            <person name="Antonio M."/>
            <person name="Oren A."/>
            <person name="Chaudhuri R.R."/>
            <person name="La Ragione R."/>
            <person name="Hildebrand F."/>
            <person name="Pallen M.J."/>
        </authorList>
    </citation>
    <scope>NUCLEOTIDE SEQUENCE</scope>
    <source>
        <strain evidence="13">23406</strain>
    </source>
</reference>
<dbReference type="PROSITE" id="PS50052">
    <property type="entry name" value="GUANYLATE_KINASE_2"/>
    <property type="match status" value="1"/>
</dbReference>
<evidence type="ECO:0000256" key="5">
    <source>
        <dbReference type="ARBA" id="ARBA00022679"/>
    </source>
</evidence>
<dbReference type="CDD" id="cd00071">
    <property type="entry name" value="GMPK"/>
    <property type="match status" value="1"/>
</dbReference>
<dbReference type="SMART" id="SM00072">
    <property type="entry name" value="GuKc"/>
    <property type="match status" value="1"/>
</dbReference>
<dbReference type="Gene3D" id="3.30.63.10">
    <property type="entry name" value="Guanylate Kinase phosphate binding domain"/>
    <property type="match status" value="1"/>
</dbReference>
<dbReference type="GO" id="GO:0004385">
    <property type="term" value="F:GMP kinase activity"/>
    <property type="evidence" value="ECO:0007669"/>
    <property type="project" value="UniProtKB-UniRule"/>
</dbReference>
<evidence type="ECO:0000313" key="13">
    <source>
        <dbReference type="EMBL" id="HIU99625.1"/>
    </source>
</evidence>
<evidence type="ECO:0000256" key="11">
    <source>
        <dbReference type="HAMAP-Rule" id="MF_00328"/>
    </source>
</evidence>
<dbReference type="PROSITE" id="PS00856">
    <property type="entry name" value="GUANYLATE_KINASE_1"/>
    <property type="match status" value="1"/>
</dbReference>
<dbReference type="InterPro" id="IPR008145">
    <property type="entry name" value="GK/Ca_channel_bsu"/>
</dbReference>
<organism evidence="13 14">
    <name type="scientific">Candidatus Stercoripulliclostridium merdipullorum</name>
    <dbReference type="NCBI Taxonomy" id="2840952"/>
    <lineage>
        <taxon>Bacteria</taxon>
        <taxon>Bacillati</taxon>
        <taxon>Bacillota</taxon>
        <taxon>Clostridia</taxon>
        <taxon>Eubacteriales</taxon>
        <taxon>Candidatus Stercoripulliclostridium</taxon>
    </lineage>
</organism>
<dbReference type="EC" id="2.7.4.8" evidence="3 11"/>
<name>A0A9D1NBP4_9FIRM</name>
<evidence type="ECO:0000256" key="10">
    <source>
        <dbReference type="ARBA" id="ARBA00048594"/>
    </source>
</evidence>
<keyword evidence="7 11" id="KW-0418">Kinase</keyword>
<proteinExistence type="inferred from homology"/>
<sequence>MERKGILFVISGPSGAGKGTVLRRVLEQETGLAVSVSATTRAPRAGEIDGIHYHFKTQEEFDRMIENHEFLEYVAKFHNKYGTPKAQVLKMLDEGTDVILEIETIGAAKVRKEFPKAVLVFVTPSSYSELEKRLDRRGTEEEAVKAMRLKIAKTEYKSMKYYNYIAINDDLDRCVDTVSAIIRAERVNLKRNPETVEYFRHID</sequence>
<keyword evidence="5 11" id="KW-0808">Transferase</keyword>
<gene>
    <name evidence="11 13" type="primary">gmk</name>
    <name evidence="13" type="ORF">IAB14_00760</name>
</gene>
<dbReference type="InterPro" id="IPR008144">
    <property type="entry name" value="Guanylate_kin-like_dom"/>
</dbReference>
<dbReference type="NCBIfam" id="TIGR03263">
    <property type="entry name" value="guanyl_kin"/>
    <property type="match status" value="1"/>
</dbReference>
<evidence type="ECO:0000256" key="2">
    <source>
        <dbReference type="ARBA" id="ARBA00005790"/>
    </source>
</evidence>
<evidence type="ECO:0000259" key="12">
    <source>
        <dbReference type="PROSITE" id="PS50052"/>
    </source>
</evidence>
<evidence type="ECO:0000256" key="9">
    <source>
        <dbReference type="ARBA" id="ARBA00030128"/>
    </source>
</evidence>
<dbReference type="InterPro" id="IPR020590">
    <property type="entry name" value="Guanylate_kinase_CS"/>
</dbReference>
<reference evidence="13" key="1">
    <citation type="submission" date="2020-10" db="EMBL/GenBank/DDBJ databases">
        <authorList>
            <person name="Gilroy R."/>
        </authorList>
    </citation>
    <scope>NUCLEOTIDE SEQUENCE</scope>
    <source>
        <strain evidence="13">23406</strain>
    </source>
</reference>
<keyword evidence="6 11" id="KW-0547">Nucleotide-binding</keyword>
<comment type="catalytic activity">
    <reaction evidence="10 11">
        <text>GMP + ATP = GDP + ADP</text>
        <dbReference type="Rhea" id="RHEA:20780"/>
        <dbReference type="ChEBI" id="CHEBI:30616"/>
        <dbReference type="ChEBI" id="CHEBI:58115"/>
        <dbReference type="ChEBI" id="CHEBI:58189"/>
        <dbReference type="ChEBI" id="CHEBI:456216"/>
        <dbReference type="EC" id="2.7.4.8"/>
    </reaction>
</comment>
<evidence type="ECO:0000256" key="3">
    <source>
        <dbReference type="ARBA" id="ARBA00012961"/>
    </source>
</evidence>
<comment type="function">
    <text evidence="1 11">Essential for recycling GMP and indirectly, cGMP.</text>
</comment>
<dbReference type="Proteomes" id="UP000886891">
    <property type="component" value="Unassembled WGS sequence"/>
</dbReference>
<keyword evidence="11" id="KW-0963">Cytoplasm</keyword>
<evidence type="ECO:0000256" key="1">
    <source>
        <dbReference type="ARBA" id="ARBA00003531"/>
    </source>
</evidence>
<dbReference type="EMBL" id="DVOH01000010">
    <property type="protein sequence ID" value="HIU99625.1"/>
    <property type="molecule type" value="Genomic_DNA"/>
</dbReference>
<dbReference type="FunFam" id="3.30.63.10:FF:000002">
    <property type="entry name" value="Guanylate kinase 1"/>
    <property type="match status" value="1"/>
</dbReference>
<evidence type="ECO:0000256" key="8">
    <source>
        <dbReference type="ARBA" id="ARBA00022840"/>
    </source>
</evidence>
<keyword evidence="8 11" id="KW-0067">ATP-binding</keyword>
<comment type="subcellular location">
    <subcellularLocation>
        <location evidence="11">Cytoplasm</location>
    </subcellularLocation>
</comment>
<feature type="domain" description="Guanylate kinase-like" evidence="12">
    <location>
        <begin position="5"/>
        <end position="183"/>
    </location>
</feature>
<dbReference type="Gene3D" id="3.40.50.300">
    <property type="entry name" value="P-loop containing nucleotide triphosphate hydrolases"/>
    <property type="match status" value="1"/>
</dbReference>
<evidence type="ECO:0000313" key="14">
    <source>
        <dbReference type="Proteomes" id="UP000886891"/>
    </source>
</evidence>
<evidence type="ECO:0000256" key="6">
    <source>
        <dbReference type="ARBA" id="ARBA00022741"/>
    </source>
</evidence>
<dbReference type="GO" id="GO:0005829">
    <property type="term" value="C:cytosol"/>
    <property type="evidence" value="ECO:0007669"/>
    <property type="project" value="TreeGrafter"/>
</dbReference>
<comment type="similarity">
    <text evidence="2 11">Belongs to the guanylate kinase family.</text>
</comment>
<dbReference type="PANTHER" id="PTHR23117">
    <property type="entry name" value="GUANYLATE KINASE-RELATED"/>
    <property type="match status" value="1"/>
</dbReference>
<dbReference type="InterPro" id="IPR017665">
    <property type="entry name" value="Guanylate_kinase"/>
</dbReference>
<dbReference type="HAMAP" id="MF_00328">
    <property type="entry name" value="Guanylate_kinase"/>
    <property type="match status" value="1"/>
</dbReference>
<feature type="binding site" evidence="11">
    <location>
        <begin position="12"/>
        <end position="19"/>
    </location>
    <ligand>
        <name>ATP</name>
        <dbReference type="ChEBI" id="CHEBI:30616"/>
    </ligand>
</feature>
<comment type="caution">
    <text evidence="13">The sequence shown here is derived from an EMBL/GenBank/DDBJ whole genome shotgun (WGS) entry which is preliminary data.</text>
</comment>